<dbReference type="EMBL" id="CP141614">
    <property type="protein sequence ID" value="WRP14439.1"/>
    <property type="molecule type" value="Genomic_DNA"/>
</dbReference>
<dbReference type="PANTHER" id="PTHR30193:SF1">
    <property type="entry name" value="ABC TRANSPORTER PERMEASE PROTEIN YESP-RELATED"/>
    <property type="match status" value="1"/>
</dbReference>
<dbReference type="SUPFAM" id="SSF160964">
    <property type="entry name" value="MalF N-terminal region-like"/>
    <property type="match status" value="1"/>
</dbReference>
<keyword evidence="5 7" id="KW-1133">Transmembrane helix</keyword>
<dbReference type="Proteomes" id="UP001333102">
    <property type="component" value="Chromosome"/>
</dbReference>
<keyword evidence="10" id="KW-1185">Reference proteome</keyword>
<dbReference type="Gene3D" id="1.10.3720.10">
    <property type="entry name" value="MetI-like"/>
    <property type="match status" value="1"/>
</dbReference>
<feature type="transmembrane region" description="Helical" evidence="7">
    <location>
        <begin position="29"/>
        <end position="55"/>
    </location>
</feature>
<evidence type="ECO:0000259" key="8">
    <source>
        <dbReference type="PROSITE" id="PS50928"/>
    </source>
</evidence>
<evidence type="ECO:0000256" key="4">
    <source>
        <dbReference type="ARBA" id="ARBA00022692"/>
    </source>
</evidence>
<evidence type="ECO:0000256" key="2">
    <source>
        <dbReference type="ARBA" id="ARBA00022448"/>
    </source>
</evidence>
<dbReference type="InterPro" id="IPR000515">
    <property type="entry name" value="MetI-like"/>
</dbReference>
<dbReference type="RefSeq" id="WP_324668765.1">
    <property type="nucleotide sequence ID" value="NZ_CP141614.1"/>
</dbReference>
<feature type="transmembrane region" description="Helical" evidence="7">
    <location>
        <begin position="122"/>
        <end position="140"/>
    </location>
</feature>
<dbReference type="InterPro" id="IPR051393">
    <property type="entry name" value="ABC_transporter_permease"/>
</dbReference>
<evidence type="ECO:0000313" key="10">
    <source>
        <dbReference type="Proteomes" id="UP001333102"/>
    </source>
</evidence>
<comment type="subcellular location">
    <subcellularLocation>
        <location evidence="1 7">Cell membrane</location>
        <topology evidence="1 7">Multi-pass membrane protein</topology>
    </subcellularLocation>
</comment>
<accession>A0ABZ1BNM7</accession>
<evidence type="ECO:0000256" key="1">
    <source>
        <dbReference type="ARBA" id="ARBA00004651"/>
    </source>
</evidence>
<evidence type="ECO:0000256" key="6">
    <source>
        <dbReference type="ARBA" id="ARBA00023136"/>
    </source>
</evidence>
<evidence type="ECO:0000313" key="9">
    <source>
        <dbReference type="EMBL" id="WRP14439.1"/>
    </source>
</evidence>
<organism evidence="9 10">
    <name type="scientific">Geochorda subterranea</name>
    <dbReference type="NCBI Taxonomy" id="3109564"/>
    <lineage>
        <taxon>Bacteria</taxon>
        <taxon>Bacillati</taxon>
        <taxon>Bacillota</taxon>
        <taxon>Limnochordia</taxon>
        <taxon>Limnochordales</taxon>
        <taxon>Geochordaceae</taxon>
        <taxon>Geochorda</taxon>
    </lineage>
</organism>
<feature type="transmembrane region" description="Helical" evidence="7">
    <location>
        <begin position="215"/>
        <end position="234"/>
    </location>
</feature>
<keyword evidence="3" id="KW-1003">Cell membrane</keyword>
<keyword evidence="4 7" id="KW-0812">Transmembrane</keyword>
<feature type="transmembrane region" description="Helical" evidence="7">
    <location>
        <begin position="89"/>
        <end position="110"/>
    </location>
</feature>
<reference evidence="10" key="1">
    <citation type="submission" date="2023-12" db="EMBL/GenBank/DDBJ databases">
        <title>Novel isolates from deep terrestrial aquifers shed light on the physiology and ecology of the class Limnochordia.</title>
        <authorList>
            <person name="Karnachuk O.V."/>
            <person name="Lukina A.P."/>
            <person name="Avakyan M.R."/>
            <person name="Kadnikov V."/>
            <person name="Begmatov S."/>
            <person name="Beletsky A.V."/>
            <person name="Mardanov A.V."/>
            <person name="Ravin N.V."/>
        </authorList>
    </citation>
    <scope>NUCLEOTIDE SEQUENCE [LARGE SCALE GENOMIC DNA]</scope>
    <source>
        <strain evidence="10">LN</strain>
    </source>
</reference>
<feature type="transmembrane region" description="Helical" evidence="7">
    <location>
        <begin position="170"/>
        <end position="194"/>
    </location>
</feature>
<name>A0ABZ1BNM7_9FIRM</name>
<evidence type="ECO:0000256" key="3">
    <source>
        <dbReference type="ARBA" id="ARBA00022475"/>
    </source>
</evidence>
<dbReference type="PANTHER" id="PTHR30193">
    <property type="entry name" value="ABC TRANSPORTER PERMEASE PROTEIN"/>
    <property type="match status" value="1"/>
</dbReference>
<keyword evidence="2 7" id="KW-0813">Transport</keyword>
<evidence type="ECO:0000256" key="7">
    <source>
        <dbReference type="RuleBase" id="RU363032"/>
    </source>
</evidence>
<dbReference type="InterPro" id="IPR035906">
    <property type="entry name" value="MetI-like_sf"/>
</dbReference>
<protein>
    <submittedName>
        <fullName evidence="9">Sugar ABC transporter permease</fullName>
    </submittedName>
</protein>
<dbReference type="CDD" id="cd06261">
    <property type="entry name" value="TM_PBP2"/>
    <property type="match status" value="1"/>
</dbReference>
<feature type="domain" description="ABC transmembrane type-1" evidence="8">
    <location>
        <begin position="85"/>
        <end position="296"/>
    </location>
</feature>
<dbReference type="SUPFAM" id="SSF161098">
    <property type="entry name" value="MetI-like"/>
    <property type="match status" value="1"/>
</dbReference>
<dbReference type="PROSITE" id="PS50928">
    <property type="entry name" value="ABC_TM1"/>
    <property type="match status" value="1"/>
</dbReference>
<feature type="transmembrane region" description="Helical" evidence="7">
    <location>
        <begin position="275"/>
        <end position="297"/>
    </location>
</feature>
<gene>
    <name evidence="9" type="ORF">VLY81_13605</name>
</gene>
<keyword evidence="6 7" id="KW-0472">Membrane</keyword>
<dbReference type="Pfam" id="PF00528">
    <property type="entry name" value="BPD_transp_1"/>
    <property type="match status" value="1"/>
</dbReference>
<sequence length="317" mass="35233">MNVGEKVLAPAGLARQGLSRAWRDELTGLAFVSPWVVGFLAFTLFPMIMSLWLAFTRYDLLTPPRFIGLDNFRQMVADPRFIKAVSVTVRYAVLSVPLKLAVALLVAMLLAQKLRGVGIYRVAYYLPSLVGSSVAVAIMWRKIFARDGLVNAVLGLVGIRGPDWLTHPSLALYTLAGLSAWQFGSSMVIFLAGLKQIPAEYYEAAAVDGSNRWHMFWRITLPLLSPVIFFNLVMQTINAFQVFTQGFLITNGGPMDETLFYSLYLYQKGFRHFDMGYASAMAWVLLVLIAGVTALIFKSTGRLVYYEAESEEGGQGR</sequence>
<proteinExistence type="inferred from homology"/>
<evidence type="ECO:0000256" key="5">
    <source>
        <dbReference type="ARBA" id="ARBA00022989"/>
    </source>
</evidence>
<comment type="similarity">
    <text evidence="7">Belongs to the binding-protein-dependent transport system permease family.</text>
</comment>